<dbReference type="OrthoDB" id="148368at2157"/>
<evidence type="ECO:0000313" key="2">
    <source>
        <dbReference type="Proteomes" id="UP000005233"/>
    </source>
</evidence>
<sequence>MKRIFQRIFFPALLLILLLSIIALAYGISVEKKSMQPNIRLDPYFHAPQDREDVIVYFKEMPSSIEEFASSYGVTPIFVKDDIKMAAFETSPTRVPGVTSQKTKELIEQISKDPLVESVKVDTFMFTDKKSDIKAMPEVITPEDLDKNGTIYSHEKVIVGFWRFPPSLEDFAAKYGGRLVNLTEGDRNLLTAMFETDDMTGFINNVSKDPYVRYVEPNIVGHVC</sequence>
<dbReference type="Proteomes" id="UP000005233">
    <property type="component" value="Chromosome"/>
</dbReference>
<gene>
    <name evidence="1" type="ordered locus">Mtc_0291</name>
</gene>
<dbReference type="STRING" id="1041930.Mtc_0291"/>
<dbReference type="HOGENOM" id="CLU_1232766_0_0_2"/>
<protein>
    <submittedName>
        <fullName evidence="1">Uncharacterized protein</fullName>
    </submittedName>
</protein>
<keyword evidence="2" id="KW-1185">Reference proteome</keyword>
<accession>H8I959</accession>
<dbReference type="KEGG" id="mez:Mtc_0291"/>
<dbReference type="RefSeq" id="WP_014404901.1">
    <property type="nucleotide sequence ID" value="NC_017034.1"/>
</dbReference>
<dbReference type="EMBL" id="CP003243">
    <property type="protein sequence ID" value="AFC99062.1"/>
    <property type="molecule type" value="Genomic_DNA"/>
</dbReference>
<dbReference type="AlphaFoldDB" id="H8I959"/>
<organism evidence="1 2">
    <name type="scientific">Methanocella conradii (strain DSM 24694 / JCM 17849 / CGMCC 1.5162 / HZ254)</name>
    <dbReference type="NCBI Taxonomy" id="1041930"/>
    <lineage>
        <taxon>Archaea</taxon>
        <taxon>Methanobacteriati</taxon>
        <taxon>Methanobacteriota</taxon>
        <taxon>Stenosarchaea group</taxon>
        <taxon>Methanomicrobia</taxon>
        <taxon>Methanocellales</taxon>
        <taxon>Methanocellaceae</taxon>
        <taxon>Methanocella</taxon>
    </lineage>
</organism>
<reference evidence="1 2" key="1">
    <citation type="journal article" date="2012" name="J. Bacteriol.">
        <title>Complete genome sequence of a thermophilic methanogen, Methanocella conradii HZ254, isolated from Chinese rice field soil.</title>
        <authorList>
            <person name="Lu Z."/>
            <person name="Lu Y."/>
        </authorList>
    </citation>
    <scope>NUCLEOTIDE SEQUENCE [LARGE SCALE GENOMIC DNA]</scope>
    <source>
        <strain evidence="2">DSM 24694 / JCM 17849 / CGMCC 1.5162 / HZ254</strain>
    </source>
</reference>
<dbReference type="eggNOG" id="arCOG12036">
    <property type="taxonomic scope" value="Archaea"/>
</dbReference>
<evidence type="ECO:0000313" key="1">
    <source>
        <dbReference type="EMBL" id="AFC99062.1"/>
    </source>
</evidence>
<name>H8I959_METCZ</name>
<dbReference type="GeneID" id="11970171"/>
<proteinExistence type="predicted"/>